<dbReference type="Proteomes" id="UP000238169">
    <property type="component" value="Unassembled WGS sequence"/>
</dbReference>
<dbReference type="AlphaFoldDB" id="A0A2U3I392"/>
<proteinExistence type="predicted"/>
<accession>A0A2U3I392</accession>
<gene>
    <name evidence="1" type="ORF">NOV72_01820</name>
</gene>
<evidence type="ECO:0000313" key="1">
    <source>
        <dbReference type="EMBL" id="SPB14577.1"/>
    </source>
</evidence>
<name>A0A2U3I392_9BURK</name>
<dbReference type="EMBL" id="OGTP01000004">
    <property type="protein sequence ID" value="SPB14577.1"/>
    <property type="molecule type" value="Genomic_DNA"/>
</dbReference>
<protein>
    <submittedName>
        <fullName evidence="1">Uncharacterized protein</fullName>
    </submittedName>
</protein>
<reference evidence="2" key="1">
    <citation type="submission" date="2018-01" db="EMBL/GenBank/DDBJ databases">
        <authorList>
            <person name="Peeters C."/>
        </authorList>
    </citation>
    <scope>NUCLEOTIDE SEQUENCE [LARGE SCALE GENOMIC DNA]</scope>
</reference>
<sequence length="53" mass="6025">MVVDRATLDAQITNRLIARSVGVCHMFAEHEVPITDPHLSELDGTLDMHWPRE</sequence>
<organism evidence="1 2">
    <name type="scientific">Caballeronia novacaledonica</name>
    <dbReference type="NCBI Taxonomy" id="1544861"/>
    <lineage>
        <taxon>Bacteria</taxon>
        <taxon>Pseudomonadati</taxon>
        <taxon>Pseudomonadota</taxon>
        <taxon>Betaproteobacteria</taxon>
        <taxon>Burkholderiales</taxon>
        <taxon>Burkholderiaceae</taxon>
        <taxon>Caballeronia</taxon>
    </lineage>
</organism>
<evidence type="ECO:0000313" key="2">
    <source>
        <dbReference type="Proteomes" id="UP000238169"/>
    </source>
</evidence>
<keyword evidence="2" id="KW-1185">Reference proteome</keyword>